<reference evidence="2 3" key="1">
    <citation type="submission" date="2018-10" db="EMBL/GenBank/DDBJ databases">
        <title>Fifty Aureobasidium pullulans genomes reveal a recombining polyextremotolerant generalist.</title>
        <authorList>
            <person name="Gostincar C."/>
            <person name="Turk M."/>
            <person name="Zajc J."/>
            <person name="Gunde-Cimerman N."/>
        </authorList>
    </citation>
    <scope>NUCLEOTIDE SEQUENCE [LARGE SCALE GENOMIC DNA]</scope>
    <source>
        <strain evidence="2 3">EXF-11900</strain>
    </source>
</reference>
<organism evidence="2 3">
    <name type="scientific">Aureobasidium pullulans</name>
    <name type="common">Black yeast</name>
    <name type="synonym">Pullularia pullulans</name>
    <dbReference type="NCBI Taxonomy" id="5580"/>
    <lineage>
        <taxon>Eukaryota</taxon>
        <taxon>Fungi</taxon>
        <taxon>Dikarya</taxon>
        <taxon>Ascomycota</taxon>
        <taxon>Pezizomycotina</taxon>
        <taxon>Dothideomycetes</taxon>
        <taxon>Dothideomycetidae</taxon>
        <taxon>Dothideales</taxon>
        <taxon>Saccotheciaceae</taxon>
        <taxon>Aureobasidium</taxon>
    </lineage>
</organism>
<protein>
    <submittedName>
        <fullName evidence="2">Uncharacterized protein</fullName>
    </submittedName>
</protein>
<dbReference type="AlphaFoldDB" id="A0A4S8SM33"/>
<accession>A0A4S8SM33</accession>
<comment type="caution">
    <text evidence="2">The sequence shown here is derived from an EMBL/GenBank/DDBJ whole genome shotgun (WGS) entry which is preliminary data.</text>
</comment>
<evidence type="ECO:0000313" key="2">
    <source>
        <dbReference type="EMBL" id="THV71914.1"/>
    </source>
</evidence>
<feature type="compositionally biased region" description="Basic and acidic residues" evidence="1">
    <location>
        <begin position="345"/>
        <end position="359"/>
    </location>
</feature>
<sequence>MSRYASFIPERVLLAATATSCTIRQHAKRARGMGTPPQKGSRDWRPHLDMVKDNSRPSGERTVCGVIAPPKPRPGNTKQVENFWKHRNKKLRCDRAGIPFSEDNSPTPSESKDADDYEDFLNNLDIDNLTDSVRGQFQGNGRSYCNGGKEYKKIREGLVECGSLSRCGIRELVEAQISGSHEWMMNYDFAMDRDGKASVEYSGSMEIYKHLYLRPNNVDGRSRRPPNTSNGADSGYSSDGESADKASRRNPPQASNSKRKAQTQAVEQIHNSKRQAPRNPLSGNKSSTTGNAHRTERPTHTVSGANRTFESARQQPSHQIVRNSGGQRTSNHLQARVRPEQGSWSRDRGEMAVRGKREPAPSPGSEADVSEEE</sequence>
<dbReference type="EMBL" id="QZAF01000134">
    <property type="protein sequence ID" value="THV71914.1"/>
    <property type="molecule type" value="Genomic_DNA"/>
</dbReference>
<feature type="compositionally biased region" description="Polar residues" evidence="1">
    <location>
        <begin position="300"/>
        <end position="333"/>
    </location>
</feature>
<feature type="region of interest" description="Disordered" evidence="1">
    <location>
        <begin position="96"/>
        <end position="116"/>
    </location>
</feature>
<feature type="compositionally biased region" description="Polar residues" evidence="1">
    <location>
        <begin position="250"/>
        <end position="266"/>
    </location>
</feature>
<proteinExistence type="predicted"/>
<name>A0A4S8SM33_AURPU</name>
<feature type="region of interest" description="Disordered" evidence="1">
    <location>
        <begin position="216"/>
        <end position="373"/>
    </location>
</feature>
<dbReference type="Proteomes" id="UP000304951">
    <property type="component" value="Unassembled WGS sequence"/>
</dbReference>
<feature type="compositionally biased region" description="Polar residues" evidence="1">
    <location>
        <begin position="281"/>
        <end position="292"/>
    </location>
</feature>
<evidence type="ECO:0000313" key="3">
    <source>
        <dbReference type="Proteomes" id="UP000304951"/>
    </source>
</evidence>
<evidence type="ECO:0000256" key="1">
    <source>
        <dbReference type="SAM" id="MobiDB-lite"/>
    </source>
</evidence>
<feature type="region of interest" description="Disordered" evidence="1">
    <location>
        <begin position="25"/>
        <end position="47"/>
    </location>
</feature>
<gene>
    <name evidence="2" type="ORF">D6D28_04098</name>
</gene>
<feature type="compositionally biased region" description="Polar residues" evidence="1">
    <location>
        <begin position="225"/>
        <end position="240"/>
    </location>
</feature>